<name>R9R204_9CAUD</name>
<evidence type="ECO:0000259" key="1">
    <source>
        <dbReference type="SMART" id="SM00507"/>
    </source>
</evidence>
<dbReference type="GO" id="GO:0004519">
    <property type="term" value="F:endonuclease activity"/>
    <property type="evidence" value="ECO:0007669"/>
    <property type="project" value="UniProtKB-KW"/>
</dbReference>
<protein>
    <submittedName>
        <fullName evidence="2">Putative HNH endonuclease</fullName>
    </submittedName>
</protein>
<evidence type="ECO:0000313" key="3">
    <source>
        <dbReference type="Proteomes" id="UP000014662"/>
    </source>
</evidence>
<dbReference type="SMART" id="SM00507">
    <property type="entry name" value="HNHc"/>
    <property type="match status" value="1"/>
</dbReference>
<dbReference type="InterPro" id="IPR044925">
    <property type="entry name" value="His-Me_finger_sf"/>
</dbReference>
<keyword evidence="2" id="KW-0540">Nuclease</keyword>
<dbReference type="Proteomes" id="UP000014662">
    <property type="component" value="Segment"/>
</dbReference>
<keyword evidence="2" id="KW-0255">Endonuclease</keyword>
<keyword evidence="3" id="KW-1185">Reference proteome</keyword>
<dbReference type="EMBL" id="KC182549">
    <property type="protein sequence ID" value="AGI11034.1"/>
    <property type="molecule type" value="Genomic_DNA"/>
</dbReference>
<keyword evidence="2" id="KW-0378">Hydrolase</keyword>
<dbReference type="Pfam" id="PF13392">
    <property type="entry name" value="HNH_3"/>
    <property type="match status" value="1"/>
</dbReference>
<evidence type="ECO:0000313" key="2">
    <source>
        <dbReference type="EMBL" id="AGI11034.1"/>
    </source>
</evidence>
<gene>
    <name evidence="2" type="ORF">P272_0022</name>
</gene>
<reference evidence="2 3" key="1">
    <citation type="journal article" date="2013" name="Appl. Environ. Microbiol.">
        <title>Investigation of the Relationship between Lactococcal Host Cell Wall Polysaccharide Genotype and 936 Phage Receptor Binding Protein Phylogeny.</title>
        <authorList>
            <person name="Mahony J."/>
            <person name="Kot W."/>
            <person name="Murphy J."/>
            <person name="Ainsworth S."/>
            <person name="Neve H."/>
            <person name="Hansen L.H."/>
            <person name="Heller K.J."/>
            <person name="Sorensen S.J."/>
            <person name="Hammer K."/>
            <person name="Cambillau C."/>
            <person name="Vogensen F.K."/>
            <person name="van Sinderen D."/>
        </authorList>
    </citation>
    <scope>NUCLEOTIDE SEQUENCE [LARGE SCALE GENOMIC DNA]</scope>
</reference>
<dbReference type="SMART" id="SM00497">
    <property type="entry name" value="IENR1"/>
    <property type="match status" value="1"/>
</dbReference>
<dbReference type="InterPro" id="IPR003615">
    <property type="entry name" value="HNH_nuc"/>
</dbReference>
<sequence length="161" mass="18786">MGNMVKYRIYEENYIILSNGEVWKIHKNHYRKMKPNKKKNGYWNVSINNKATLLHKVITRAFLGDTTLTVDHIDGNKNNNKLSNLEYVTQAENTRRMFDRTGTDRCSKIGKKYSSKKIIWNDIVFESVSEFCRKTGYKSTSGIAKSVRKGWKVKGHLISYL</sequence>
<feature type="domain" description="HNH nuclease" evidence="1">
    <location>
        <begin position="48"/>
        <end position="94"/>
    </location>
</feature>
<proteinExistence type="predicted"/>
<dbReference type="Gene3D" id="3.90.75.20">
    <property type="match status" value="1"/>
</dbReference>
<organism evidence="2 3">
    <name type="scientific">Lactococcus lactis phage p272</name>
    <dbReference type="NCBI Taxonomy" id="213777"/>
    <lineage>
        <taxon>Viruses</taxon>
        <taxon>Duplodnaviria</taxon>
        <taxon>Heunggongvirae</taxon>
        <taxon>Uroviricota</taxon>
        <taxon>Caudoviricetes</taxon>
        <taxon>Skunavirus</taxon>
        <taxon>Skunavirus p272</taxon>
    </lineage>
</organism>
<dbReference type="SUPFAM" id="SSF54060">
    <property type="entry name" value="His-Me finger endonucleases"/>
    <property type="match status" value="1"/>
</dbReference>
<accession>R9R204</accession>
<dbReference type="InterPro" id="IPR003647">
    <property type="entry name" value="Intron_nuc_1_rpt"/>
</dbReference>